<protein>
    <submittedName>
        <fullName evidence="1">Uncharacterized protein</fullName>
    </submittedName>
</protein>
<accession>A0ACB8YLN1</accession>
<dbReference type="Proteomes" id="UP001056120">
    <property type="component" value="Linkage Group LG27"/>
</dbReference>
<reference evidence="1 2" key="2">
    <citation type="journal article" date="2022" name="Mol. Ecol. Resour.">
        <title>The genomes of chicory, endive, great burdock and yacon provide insights into Asteraceae paleo-polyploidization history and plant inulin production.</title>
        <authorList>
            <person name="Fan W."/>
            <person name="Wang S."/>
            <person name="Wang H."/>
            <person name="Wang A."/>
            <person name="Jiang F."/>
            <person name="Liu H."/>
            <person name="Zhao H."/>
            <person name="Xu D."/>
            <person name="Zhang Y."/>
        </authorList>
    </citation>
    <scope>NUCLEOTIDE SEQUENCE [LARGE SCALE GENOMIC DNA]</scope>
    <source>
        <strain evidence="2">cv. Yunnan</strain>
        <tissue evidence="1">Leaves</tissue>
    </source>
</reference>
<dbReference type="EMBL" id="CM042044">
    <property type="protein sequence ID" value="KAI3686654.1"/>
    <property type="molecule type" value="Genomic_DNA"/>
</dbReference>
<reference evidence="2" key="1">
    <citation type="journal article" date="2022" name="Mol. Ecol. Resour.">
        <title>The genomes of chicory, endive, great burdock and yacon provide insights into Asteraceae palaeo-polyploidization history and plant inulin production.</title>
        <authorList>
            <person name="Fan W."/>
            <person name="Wang S."/>
            <person name="Wang H."/>
            <person name="Wang A."/>
            <person name="Jiang F."/>
            <person name="Liu H."/>
            <person name="Zhao H."/>
            <person name="Xu D."/>
            <person name="Zhang Y."/>
        </authorList>
    </citation>
    <scope>NUCLEOTIDE SEQUENCE [LARGE SCALE GENOMIC DNA]</scope>
    <source>
        <strain evidence="2">cv. Yunnan</strain>
    </source>
</reference>
<name>A0ACB8YLN1_9ASTR</name>
<proteinExistence type="predicted"/>
<organism evidence="1 2">
    <name type="scientific">Smallanthus sonchifolius</name>
    <dbReference type="NCBI Taxonomy" id="185202"/>
    <lineage>
        <taxon>Eukaryota</taxon>
        <taxon>Viridiplantae</taxon>
        <taxon>Streptophyta</taxon>
        <taxon>Embryophyta</taxon>
        <taxon>Tracheophyta</taxon>
        <taxon>Spermatophyta</taxon>
        <taxon>Magnoliopsida</taxon>
        <taxon>eudicotyledons</taxon>
        <taxon>Gunneridae</taxon>
        <taxon>Pentapetalae</taxon>
        <taxon>asterids</taxon>
        <taxon>campanulids</taxon>
        <taxon>Asterales</taxon>
        <taxon>Asteraceae</taxon>
        <taxon>Asteroideae</taxon>
        <taxon>Heliantheae alliance</taxon>
        <taxon>Millerieae</taxon>
        <taxon>Smallanthus</taxon>
    </lineage>
</organism>
<keyword evidence="2" id="KW-1185">Reference proteome</keyword>
<evidence type="ECO:0000313" key="2">
    <source>
        <dbReference type="Proteomes" id="UP001056120"/>
    </source>
</evidence>
<gene>
    <name evidence="1" type="ORF">L1987_80337</name>
</gene>
<sequence length="89" mass="10190">MGWARPGWVITFKQLTITSFGYVFVRTHFLLYQHLEHGHNNVFVVLNLVPSSLLCFGILLHLNSQLAPVSQINIFIHRINNMTIGSNQD</sequence>
<comment type="caution">
    <text evidence="1">The sequence shown here is derived from an EMBL/GenBank/DDBJ whole genome shotgun (WGS) entry which is preliminary data.</text>
</comment>
<evidence type="ECO:0000313" key="1">
    <source>
        <dbReference type="EMBL" id="KAI3686654.1"/>
    </source>
</evidence>